<feature type="transmembrane region" description="Helical" evidence="1">
    <location>
        <begin position="19"/>
        <end position="36"/>
    </location>
</feature>
<evidence type="ECO:0000313" key="2">
    <source>
        <dbReference type="EMBL" id="ANF33799.1"/>
    </source>
</evidence>
<name>A0A172XB83_BORTU</name>
<reference evidence="2 3" key="1">
    <citation type="submission" date="2016-05" db="EMBL/GenBank/DDBJ databases">
        <title>Chromosome and linear plasmid sequence of a 2015 human isolate of tick-borne relapsing fever spirochete, Borrelia turicatae.</title>
        <authorList>
            <person name="Kingry L.C."/>
            <person name="Dhwani B."/>
            <person name="Replogle A."/>
            <person name="Sexton C."/>
            <person name="Rowe L."/>
            <person name="Stermole B.M."/>
            <person name="Christensen A.M."/>
            <person name="Schriefer M.E."/>
        </authorList>
    </citation>
    <scope>NUCLEOTIDE SEQUENCE [LARGE SCALE GENOMIC DNA]</scope>
    <source>
        <strain evidence="2 3">BTE5EL</strain>
    </source>
</reference>
<evidence type="ECO:0000313" key="3">
    <source>
        <dbReference type="Proteomes" id="UP000264231"/>
    </source>
</evidence>
<sequence>MGVNLCKENSTRFRKIKNFLLSIFLLIFIVLVDSILKSTIDISIFYKFNHFKKSDNLVDIVPKRNVFINDQILNLDFNKYDYHVVSDRLVSFSDYYYVLNRFKNNYSVFSRKTDKFLFSLAYKDFVFTKDNVVFALNNLHKALEVYGADGSRILSFKFIASILSIDYNDDVLALGLSDGKTYVYKRGKMVYGGDLLGVGLPIICLKLSLNNKYLCILRGNEEYSIEVFNLEDGYNQFLYLKNLKIKDFNPFFKIDKFYNLFVETANSFLILNINSGKTFKVDNKNSVLKASYDPFSRVYRVYFYDLSGSMINIRTYSVDSYNLFDNIFFKDKVNSYVEFDEGILYFNDNSDLNYLGL</sequence>
<keyword evidence="1" id="KW-0812">Transmembrane</keyword>
<evidence type="ECO:0008006" key="4">
    <source>
        <dbReference type="Google" id="ProtNLM"/>
    </source>
</evidence>
<evidence type="ECO:0000256" key="1">
    <source>
        <dbReference type="SAM" id="Phobius"/>
    </source>
</evidence>
<keyword evidence="1" id="KW-0472">Membrane</keyword>
<dbReference type="AlphaFoldDB" id="A0A172XB83"/>
<dbReference type="SUPFAM" id="SSF50978">
    <property type="entry name" value="WD40 repeat-like"/>
    <property type="match status" value="1"/>
</dbReference>
<gene>
    <name evidence="2" type="ORF">A7978_01525</name>
</gene>
<protein>
    <recommendedName>
        <fullName evidence="4">DUF5050 domain-containing protein</fullName>
    </recommendedName>
</protein>
<keyword evidence="1" id="KW-1133">Transmembrane helix</keyword>
<dbReference type="InterPro" id="IPR036322">
    <property type="entry name" value="WD40_repeat_dom_sf"/>
</dbReference>
<organism evidence="2 3">
    <name type="scientific">Borrelia turicatae</name>
    <dbReference type="NCBI Taxonomy" id="142"/>
    <lineage>
        <taxon>Bacteria</taxon>
        <taxon>Pseudomonadati</taxon>
        <taxon>Spirochaetota</taxon>
        <taxon>Spirochaetia</taxon>
        <taxon>Spirochaetales</taxon>
        <taxon>Borreliaceae</taxon>
        <taxon>Borrelia</taxon>
    </lineage>
</organism>
<dbReference type="Proteomes" id="UP000264231">
    <property type="component" value="Chromosome"/>
</dbReference>
<accession>A0A172XB83</accession>
<proteinExistence type="predicted"/>
<dbReference type="EMBL" id="CP015629">
    <property type="protein sequence ID" value="ANF33799.1"/>
    <property type="molecule type" value="Genomic_DNA"/>
</dbReference>